<evidence type="ECO:0000313" key="2">
    <source>
        <dbReference type="Proteomes" id="UP000886998"/>
    </source>
</evidence>
<proteinExistence type="predicted"/>
<protein>
    <submittedName>
        <fullName evidence="1">Uncharacterized protein</fullName>
    </submittedName>
</protein>
<organism evidence="1 2">
    <name type="scientific">Trichonephila inaurata madagascariensis</name>
    <dbReference type="NCBI Taxonomy" id="2747483"/>
    <lineage>
        <taxon>Eukaryota</taxon>
        <taxon>Metazoa</taxon>
        <taxon>Ecdysozoa</taxon>
        <taxon>Arthropoda</taxon>
        <taxon>Chelicerata</taxon>
        <taxon>Arachnida</taxon>
        <taxon>Araneae</taxon>
        <taxon>Araneomorphae</taxon>
        <taxon>Entelegynae</taxon>
        <taxon>Araneoidea</taxon>
        <taxon>Nephilidae</taxon>
        <taxon>Trichonephila</taxon>
        <taxon>Trichonephila inaurata</taxon>
    </lineage>
</organism>
<sequence>ELAKIEGTYSEVFLEIHYLYHPEKLVLK</sequence>
<gene>
    <name evidence="1" type="ORF">TNIN_50781</name>
</gene>
<feature type="non-terminal residue" evidence="1">
    <location>
        <position position="1"/>
    </location>
</feature>
<dbReference type="EMBL" id="BMAV01027232">
    <property type="protein sequence ID" value="GFS57427.1"/>
    <property type="molecule type" value="Genomic_DNA"/>
</dbReference>
<name>A0A8X6KLC3_9ARAC</name>
<comment type="caution">
    <text evidence="1">The sequence shown here is derived from an EMBL/GenBank/DDBJ whole genome shotgun (WGS) entry which is preliminary data.</text>
</comment>
<dbReference type="AlphaFoldDB" id="A0A8X6KLC3"/>
<reference evidence="1" key="1">
    <citation type="submission" date="2020-08" db="EMBL/GenBank/DDBJ databases">
        <title>Multicomponent nature underlies the extraordinary mechanical properties of spider dragline silk.</title>
        <authorList>
            <person name="Kono N."/>
            <person name="Nakamura H."/>
            <person name="Mori M."/>
            <person name="Yoshida Y."/>
            <person name="Ohtoshi R."/>
            <person name="Malay A.D."/>
            <person name="Moran D.A.P."/>
            <person name="Tomita M."/>
            <person name="Numata K."/>
            <person name="Arakawa K."/>
        </authorList>
    </citation>
    <scope>NUCLEOTIDE SEQUENCE</scope>
</reference>
<keyword evidence="2" id="KW-1185">Reference proteome</keyword>
<dbReference type="Proteomes" id="UP000886998">
    <property type="component" value="Unassembled WGS sequence"/>
</dbReference>
<evidence type="ECO:0000313" key="1">
    <source>
        <dbReference type="EMBL" id="GFS57427.1"/>
    </source>
</evidence>
<accession>A0A8X6KLC3</accession>